<dbReference type="PRINTS" id="PR00081">
    <property type="entry name" value="GDHRDH"/>
</dbReference>
<gene>
    <name evidence="4" type="ORF">FISHEDRAFT_59309</name>
</gene>
<dbReference type="AlphaFoldDB" id="A0A0D7AA48"/>
<dbReference type="Pfam" id="PF00106">
    <property type="entry name" value="adh_short"/>
    <property type="match status" value="1"/>
</dbReference>
<dbReference type="PANTHER" id="PTHR24320">
    <property type="entry name" value="RETINOL DEHYDROGENASE"/>
    <property type="match status" value="1"/>
</dbReference>
<evidence type="ECO:0000313" key="4">
    <source>
        <dbReference type="EMBL" id="KIY47857.1"/>
    </source>
</evidence>
<dbReference type="InterPro" id="IPR036291">
    <property type="entry name" value="NAD(P)-bd_dom_sf"/>
</dbReference>
<comment type="similarity">
    <text evidence="1">Belongs to the short-chain dehydrogenases/reductases (SDR) family.</text>
</comment>
<dbReference type="OrthoDB" id="191139at2759"/>
<keyword evidence="5" id="KW-1185">Reference proteome</keyword>
<dbReference type="GO" id="GO:0016491">
    <property type="term" value="F:oxidoreductase activity"/>
    <property type="evidence" value="ECO:0007669"/>
    <property type="project" value="UniProtKB-KW"/>
</dbReference>
<dbReference type="PANTHER" id="PTHR24320:SF236">
    <property type="entry name" value="SHORT-CHAIN DEHYDROGENASE-RELATED"/>
    <property type="match status" value="1"/>
</dbReference>
<organism evidence="4 5">
    <name type="scientific">Fistulina hepatica ATCC 64428</name>
    <dbReference type="NCBI Taxonomy" id="1128425"/>
    <lineage>
        <taxon>Eukaryota</taxon>
        <taxon>Fungi</taxon>
        <taxon>Dikarya</taxon>
        <taxon>Basidiomycota</taxon>
        <taxon>Agaricomycotina</taxon>
        <taxon>Agaricomycetes</taxon>
        <taxon>Agaricomycetidae</taxon>
        <taxon>Agaricales</taxon>
        <taxon>Fistulinaceae</taxon>
        <taxon>Fistulina</taxon>
    </lineage>
</organism>
<name>A0A0D7AA48_9AGAR</name>
<dbReference type="Gene3D" id="3.40.50.720">
    <property type="entry name" value="NAD(P)-binding Rossmann-like Domain"/>
    <property type="match status" value="1"/>
</dbReference>
<accession>A0A0D7AA48</accession>
<dbReference type="SUPFAM" id="SSF51735">
    <property type="entry name" value="NAD(P)-binding Rossmann-fold domains"/>
    <property type="match status" value="1"/>
</dbReference>
<evidence type="ECO:0000256" key="2">
    <source>
        <dbReference type="ARBA" id="ARBA00022857"/>
    </source>
</evidence>
<sequence>MVLSSIYNVGRVIVQLFPPPPTWSAKDIPDLTGKVMIVTGGNRGIGRASTKAKHNATVYVAARNPEACQRAIEELFSETGKRAKFLKVDLADLKSVKAAAAEFQEKESTLHALFNNAGLMFADKTLLTKDGYDLHFGTNVLGHFYFTKLLLPTLISTARKSPDQHVRVVNTSSSGHMLAPDPLDFRCFADTPERAKLGAGTLYYQSKLGNVLFANELARRYGDQGIIVTSLHPGSIHETTSDSKLSVAYPPSYGALTQLYAGTAPQGLGLNGKYLIPWARVSFPRKDGEDPVLGKKLWDWMDQQVSKL</sequence>
<evidence type="ECO:0000256" key="1">
    <source>
        <dbReference type="ARBA" id="ARBA00006484"/>
    </source>
</evidence>
<proteinExistence type="inferred from homology"/>
<protein>
    <submittedName>
        <fullName evidence="4">NAD(P)-binding protein</fullName>
    </submittedName>
</protein>
<dbReference type="EMBL" id="KN881914">
    <property type="protein sequence ID" value="KIY47857.1"/>
    <property type="molecule type" value="Genomic_DNA"/>
</dbReference>
<evidence type="ECO:0000256" key="3">
    <source>
        <dbReference type="ARBA" id="ARBA00023002"/>
    </source>
</evidence>
<dbReference type="Proteomes" id="UP000054144">
    <property type="component" value="Unassembled WGS sequence"/>
</dbReference>
<keyword evidence="2" id="KW-0521">NADP</keyword>
<dbReference type="InterPro" id="IPR002347">
    <property type="entry name" value="SDR_fam"/>
</dbReference>
<reference evidence="4 5" key="1">
    <citation type="journal article" date="2015" name="Fungal Genet. Biol.">
        <title>Evolution of novel wood decay mechanisms in Agaricales revealed by the genome sequences of Fistulina hepatica and Cylindrobasidium torrendii.</title>
        <authorList>
            <person name="Floudas D."/>
            <person name="Held B.W."/>
            <person name="Riley R."/>
            <person name="Nagy L.G."/>
            <person name="Koehler G."/>
            <person name="Ransdell A.S."/>
            <person name="Younus H."/>
            <person name="Chow J."/>
            <person name="Chiniquy J."/>
            <person name="Lipzen A."/>
            <person name="Tritt A."/>
            <person name="Sun H."/>
            <person name="Haridas S."/>
            <person name="LaButti K."/>
            <person name="Ohm R.A."/>
            <person name="Kues U."/>
            <person name="Blanchette R.A."/>
            <person name="Grigoriev I.V."/>
            <person name="Minto R.E."/>
            <person name="Hibbett D.S."/>
        </authorList>
    </citation>
    <scope>NUCLEOTIDE SEQUENCE [LARGE SCALE GENOMIC DNA]</scope>
    <source>
        <strain evidence="4 5">ATCC 64428</strain>
    </source>
</reference>
<evidence type="ECO:0000313" key="5">
    <source>
        <dbReference type="Proteomes" id="UP000054144"/>
    </source>
</evidence>
<keyword evidence="3" id="KW-0560">Oxidoreductase</keyword>